<accession>A0ABY9TM19</accession>
<dbReference type="PROSITE" id="PS50005">
    <property type="entry name" value="TPR"/>
    <property type="match status" value="3"/>
</dbReference>
<gene>
    <name evidence="6" type="ORF">RI845_06585</name>
</gene>
<evidence type="ECO:0000256" key="2">
    <source>
        <dbReference type="PROSITE-ProRule" id="PRU00339"/>
    </source>
</evidence>
<dbReference type="InterPro" id="IPR036388">
    <property type="entry name" value="WH-like_DNA-bd_sf"/>
</dbReference>
<feature type="DNA-binding region" description="OmpR/PhoB-type" evidence="3">
    <location>
        <begin position="30"/>
        <end position="128"/>
    </location>
</feature>
<feature type="transmembrane region" description="Helical" evidence="4">
    <location>
        <begin position="238"/>
        <end position="259"/>
    </location>
</feature>
<dbReference type="InterPro" id="IPR001867">
    <property type="entry name" value="OmpR/PhoB-type_DNA-bd"/>
</dbReference>
<keyword evidence="4" id="KW-0812">Transmembrane</keyword>
<keyword evidence="7" id="KW-1185">Reference proteome</keyword>
<dbReference type="SUPFAM" id="SSF46894">
    <property type="entry name" value="C-terminal effector domain of the bipartite response regulators"/>
    <property type="match status" value="1"/>
</dbReference>
<dbReference type="InterPro" id="IPR011990">
    <property type="entry name" value="TPR-like_helical_dom_sf"/>
</dbReference>
<protein>
    <submittedName>
        <fullName evidence="6">Winged helix-turn-helix domain-containing protein</fullName>
    </submittedName>
</protein>
<evidence type="ECO:0000313" key="6">
    <source>
        <dbReference type="EMBL" id="WNC69802.1"/>
    </source>
</evidence>
<feature type="repeat" description="TPR" evidence="2">
    <location>
        <begin position="619"/>
        <end position="652"/>
    </location>
</feature>
<evidence type="ECO:0000256" key="1">
    <source>
        <dbReference type="ARBA" id="ARBA00023125"/>
    </source>
</evidence>
<dbReference type="InterPro" id="IPR016032">
    <property type="entry name" value="Sig_transdc_resp-reg_C-effctor"/>
</dbReference>
<dbReference type="PANTHER" id="PTHR12558">
    <property type="entry name" value="CELL DIVISION CYCLE 16,23,27"/>
    <property type="match status" value="1"/>
</dbReference>
<dbReference type="SUPFAM" id="SSF48452">
    <property type="entry name" value="TPR-like"/>
    <property type="match status" value="2"/>
</dbReference>
<dbReference type="SMART" id="SM00862">
    <property type="entry name" value="Trans_reg_C"/>
    <property type="match status" value="1"/>
</dbReference>
<dbReference type="Gene3D" id="1.25.40.10">
    <property type="entry name" value="Tetratricopeptide repeat domain"/>
    <property type="match status" value="3"/>
</dbReference>
<feature type="repeat" description="TPR" evidence="2">
    <location>
        <begin position="551"/>
        <end position="584"/>
    </location>
</feature>
<keyword evidence="4" id="KW-1133">Transmembrane helix</keyword>
<feature type="transmembrane region" description="Helical" evidence="4">
    <location>
        <begin position="171"/>
        <end position="191"/>
    </location>
</feature>
<dbReference type="Pfam" id="PF14559">
    <property type="entry name" value="TPR_19"/>
    <property type="match status" value="1"/>
</dbReference>
<dbReference type="SMART" id="SM00028">
    <property type="entry name" value="TPR"/>
    <property type="match status" value="7"/>
</dbReference>
<feature type="transmembrane region" description="Helical" evidence="4">
    <location>
        <begin position="197"/>
        <end position="218"/>
    </location>
</feature>
<dbReference type="Gene3D" id="1.10.10.10">
    <property type="entry name" value="Winged helix-like DNA-binding domain superfamily/Winged helix DNA-binding domain"/>
    <property type="match status" value="1"/>
</dbReference>
<organism evidence="6 7">
    <name type="scientific">Thalassotalea nanhaiensis</name>
    <dbReference type="NCBI Taxonomy" id="3065648"/>
    <lineage>
        <taxon>Bacteria</taxon>
        <taxon>Pseudomonadati</taxon>
        <taxon>Pseudomonadota</taxon>
        <taxon>Gammaproteobacteria</taxon>
        <taxon>Alteromonadales</taxon>
        <taxon>Colwelliaceae</taxon>
        <taxon>Thalassotalea</taxon>
    </lineage>
</organism>
<evidence type="ECO:0000256" key="4">
    <source>
        <dbReference type="SAM" id="Phobius"/>
    </source>
</evidence>
<dbReference type="RefSeq" id="WP_348388944.1">
    <property type="nucleotide sequence ID" value="NZ_CP134146.1"/>
</dbReference>
<evidence type="ECO:0000259" key="5">
    <source>
        <dbReference type="PROSITE" id="PS51755"/>
    </source>
</evidence>
<keyword evidence="4" id="KW-0472">Membrane</keyword>
<dbReference type="InterPro" id="IPR019734">
    <property type="entry name" value="TPR_rpt"/>
</dbReference>
<proteinExistence type="predicted"/>
<dbReference type="CDD" id="cd00383">
    <property type="entry name" value="trans_reg_C"/>
    <property type="match status" value="1"/>
</dbReference>
<keyword evidence="1 3" id="KW-0238">DNA-binding</keyword>
<evidence type="ECO:0000313" key="7">
    <source>
        <dbReference type="Proteomes" id="UP001248581"/>
    </source>
</evidence>
<dbReference type="PANTHER" id="PTHR12558:SF13">
    <property type="entry name" value="CELL DIVISION CYCLE PROTEIN 27 HOMOLOG"/>
    <property type="match status" value="1"/>
</dbReference>
<keyword evidence="2" id="KW-0802">TPR repeat</keyword>
<dbReference type="Pfam" id="PF13181">
    <property type="entry name" value="TPR_8"/>
    <property type="match status" value="2"/>
</dbReference>
<dbReference type="Pfam" id="PF00486">
    <property type="entry name" value="Trans_reg_C"/>
    <property type="match status" value="1"/>
</dbReference>
<dbReference type="EMBL" id="CP134146">
    <property type="protein sequence ID" value="WNC69802.1"/>
    <property type="molecule type" value="Genomic_DNA"/>
</dbReference>
<reference evidence="7" key="1">
    <citation type="submission" date="2023-09" db="EMBL/GenBank/DDBJ databases">
        <authorList>
            <person name="Li S."/>
            <person name="Li X."/>
            <person name="Zhang C."/>
            <person name="Zhao Z."/>
        </authorList>
    </citation>
    <scope>NUCLEOTIDE SEQUENCE [LARGE SCALE GENOMIC DNA]</scope>
    <source>
        <strain evidence="7">SQ345</strain>
    </source>
</reference>
<feature type="repeat" description="TPR" evidence="2">
    <location>
        <begin position="517"/>
        <end position="550"/>
    </location>
</feature>
<feature type="domain" description="OmpR/PhoB-type" evidence="5">
    <location>
        <begin position="30"/>
        <end position="128"/>
    </location>
</feature>
<dbReference type="Proteomes" id="UP001248581">
    <property type="component" value="Chromosome"/>
</dbReference>
<dbReference type="PROSITE" id="PS51755">
    <property type="entry name" value="OMPR_PHOB"/>
    <property type="match status" value="1"/>
</dbReference>
<sequence length="817" mass="92572">MPNNDKNNKTKPSTKSSTIVDQFMVPKELHDGFSLGDVIVEPDLGLIIRDSERYHLAPKAMEILLFLAANKCETVSREQILEFGWGDTSASKTNITHIISEIRHALDDHKECPRFIQTIPRKGYRMMIPTLAKPSSGIFNFNNDENHPATNTRWSLSLSIFKSSRLFKASAAYVVISWVLLQVFALVLPIFNVPDWGVKFATLVLIIGFPVVISYQWLKELKYKRQHLVNKANKTKFFYQQLFVDSFFVSIVLLVIYFLSNHLITYIEVESENQAKIANTIPIQPVVDNAVAVLSFSKQNFTVDANQIPDYAVTGLQEEVINYLAQKPSFKVASMRATNSLKQDASIEDIKTRLGVRYILEGKAMQKQDIILVNATLIDSVSGFQVWSIETKGELSQILNLYSELSRKVVSALHLLIPGDEKQLSNNQNSMPTNNFEAYDAYLQGKNENRKTKSINSLIAAEGLFNLALKLDPEFIKASAALCLTYLDLYALGKDPVHYIKGVEVCDLTASYKSESVESYLSLGKLNMIRGKQQAAIKYLEQALAIDNKSSEVITTLAEVYFNTEDKKQAEELYLKAIEFEPAYWKNYYQFGVFLHYTGQYERAISQFNKVNLLNDNVSNSYNALGGAYYLLMDWENARIAWSKALAIEPSALIYSNLATSLFYLQQFDDAVEIYLQGTKLTPNDNTIWANLADSYKYSATQSNKAKAAYEKALELALNKEVINPNDESLQSQIARYYSELEQCSVADSYMQTVLNKSPTDPVVFYSLSLMFLNCDQFQEAENMIEKSISLGYPKELLLADPQFLVYKEQLSKLFNN</sequence>
<evidence type="ECO:0000256" key="3">
    <source>
        <dbReference type="PROSITE-ProRule" id="PRU01091"/>
    </source>
</evidence>
<name>A0ABY9TM19_9GAMM</name>